<reference evidence="3 4" key="1">
    <citation type="submission" date="2019-02" db="EMBL/GenBank/DDBJ databases">
        <title>Deep-cultivation of Planctomycetes and their phenomic and genomic characterization uncovers novel biology.</title>
        <authorList>
            <person name="Wiegand S."/>
            <person name="Jogler M."/>
            <person name="Boedeker C."/>
            <person name="Pinto D."/>
            <person name="Vollmers J."/>
            <person name="Rivas-Marin E."/>
            <person name="Kohn T."/>
            <person name="Peeters S.H."/>
            <person name="Heuer A."/>
            <person name="Rast P."/>
            <person name="Oberbeckmann S."/>
            <person name="Bunk B."/>
            <person name="Jeske O."/>
            <person name="Meyerdierks A."/>
            <person name="Storesund J.E."/>
            <person name="Kallscheuer N."/>
            <person name="Luecker S."/>
            <person name="Lage O.M."/>
            <person name="Pohl T."/>
            <person name="Merkel B.J."/>
            <person name="Hornburger P."/>
            <person name="Mueller R.-W."/>
            <person name="Bruemmer F."/>
            <person name="Labrenz M."/>
            <person name="Spormann A.M."/>
            <person name="Op den Camp H."/>
            <person name="Overmann J."/>
            <person name="Amann R."/>
            <person name="Jetten M.S.M."/>
            <person name="Mascher T."/>
            <person name="Medema M.H."/>
            <person name="Devos D.P."/>
            <person name="Kaster A.-K."/>
            <person name="Ovreas L."/>
            <person name="Rohde M."/>
            <person name="Galperin M.Y."/>
            <person name="Jogler C."/>
        </authorList>
    </citation>
    <scope>NUCLEOTIDE SEQUENCE [LARGE SCALE GENOMIC DNA]</scope>
    <source>
        <strain evidence="3 4">Pan216</strain>
    </source>
</reference>
<feature type="domain" description="DUF2314" evidence="1">
    <location>
        <begin position="316"/>
        <end position="393"/>
    </location>
</feature>
<evidence type="ECO:0000259" key="2">
    <source>
        <dbReference type="Pfam" id="PF22789"/>
    </source>
</evidence>
<keyword evidence="4" id="KW-1185">Reference proteome</keyword>
<sequence>MAEEIRVRLGEAGRAVSDSEPSAAEETLWSFWYQPAERPTDYLIWCEPAIDAHWNFVGDVRWRSPEQQTLARSTRWLVGLEGPLSPKQPTIDYQLQLRLCDEISRGWAPVVGDANSLVYRAIEDVRSLASANVPPRTSSLYSIHKLVDREVDGELRYWVHTHGLERAGIPDLEMFDVPKSRLGAAKELIESVADLWIEFGTPEPEEEFLIGRAMNLRWRPWHDVAASMAPRATGGWRLRQDDPSHAGNRAVLVDATGEAGGIRAAGAPLEVLTKLVSTGAILFKSTQETDRTARLAYEQWGTFGLLFASKHPEDWRFAVKLSYDQVEEGGGTEHLWFEVKQLRPGGIRAELVSTPKSVEGMARGDVDWHSLDRLSDWRIVTPSRVYDPETASILLESSSV</sequence>
<feature type="domain" description="DUF4026" evidence="2">
    <location>
        <begin position="150"/>
        <end position="252"/>
    </location>
</feature>
<dbReference type="InterPro" id="IPR018756">
    <property type="entry name" value="DUF2314"/>
</dbReference>
<gene>
    <name evidence="3" type="ORF">Pan216_31820</name>
</gene>
<organism evidence="3 4">
    <name type="scientific">Kolteria novifilia</name>
    <dbReference type="NCBI Taxonomy" id="2527975"/>
    <lineage>
        <taxon>Bacteria</taxon>
        <taxon>Pseudomonadati</taxon>
        <taxon>Planctomycetota</taxon>
        <taxon>Planctomycetia</taxon>
        <taxon>Kolteriales</taxon>
        <taxon>Kolteriaceae</taxon>
        <taxon>Kolteria</taxon>
    </lineage>
</organism>
<dbReference type="Pfam" id="PF22789">
    <property type="entry name" value="DUF4026_C"/>
    <property type="match status" value="1"/>
</dbReference>
<dbReference type="AlphaFoldDB" id="A0A518B5R2"/>
<name>A0A518B5R2_9BACT</name>
<proteinExistence type="predicted"/>
<dbReference type="KEGG" id="knv:Pan216_31820"/>
<dbReference type="InterPro" id="IPR053886">
    <property type="entry name" value="DUF4026_middle"/>
</dbReference>
<accession>A0A518B5R2</accession>
<dbReference type="Pfam" id="PF10077">
    <property type="entry name" value="DUF2314"/>
    <property type="match status" value="1"/>
</dbReference>
<evidence type="ECO:0000313" key="3">
    <source>
        <dbReference type="EMBL" id="QDU62315.1"/>
    </source>
</evidence>
<dbReference type="Proteomes" id="UP000317093">
    <property type="component" value="Chromosome"/>
</dbReference>
<evidence type="ECO:0000259" key="1">
    <source>
        <dbReference type="Pfam" id="PF10077"/>
    </source>
</evidence>
<protein>
    <submittedName>
        <fullName evidence="3">Uncharacterized protein</fullName>
    </submittedName>
</protein>
<dbReference type="EMBL" id="CP036279">
    <property type="protein sequence ID" value="QDU62315.1"/>
    <property type="molecule type" value="Genomic_DNA"/>
</dbReference>
<evidence type="ECO:0000313" key="4">
    <source>
        <dbReference type="Proteomes" id="UP000317093"/>
    </source>
</evidence>